<evidence type="ECO:0000256" key="3">
    <source>
        <dbReference type="ARBA" id="ARBA00022475"/>
    </source>
</evidence>
<evidence type="ECO:0000256" key="5">
    <source>
        <dbReference type="ARBA" id="ARBA00022989"/>
    </source>
</evidence>
<evidence type="ECO:0000256" key="4">
    <source>
        <dbReference type="ARBA" id="ARBA00022692"/>
    </source>
</evidence>
<comment type="subcellular location">
    <subcellularLocation>
        <location evidence="1">Cell membrane</location>
        <topology evidence="1">Multi-pass membrane protein</topology>
    </subcellularLocation>
</comment>
<dbReference type="PANTHER" id="PTHR30509:SF9">
    <property type="entry name" value="MULTIDRUG RESISTANCE PROTEIN MDTO"/>
    <property type="match status" value="1"/>
</dbReference>
<sequence>MINIPTRDEFIFSLKCFAAAMLALYLAFRIGLPRPFWAPLTAYVVSQPMAGAVRSKAVYRVTGTVIGALAIVILIPTFVNYTGLFALVIGGWFGFCLFMSLMDRTPRAYAFLLGGYTVGFVAMPAMADMTAFSISSIFDVAVARSEEIILGVLCSTVVHSLVLPKGIGDIILQRLDQVLDDGQQWVKNILTARQAETGSQLDLNKLALAITELRIMSTHLPYDTTNVRWTTNIVRSMQDRFSVLVPILSAVEDRLHVFHTSNSGKLPEEWQKLLDDIAEWITRGAENTDPGDAIRLRRRIDRFTPSINGESHWEDMLLANLSSELYRLVDACEDCFDLRRKVNIGLKGEMPPSEMRETKVSTMTLYVDRRLALSSAFATAMSMIVSCLFWAASGWPTGFAAPMMAGMYCMFFSTFDNPVPILKSQFFYTLMSSPVSGIYLLWLLPSAHSFEMLVLLLAPFLIWFGTYLAKPATAVKVIPFMFTVLATLTMFDMGSANMTSYINSQISQAIGVGSAALFMAIFRTASVDSLIQRLVHSIWNDITKLGEAVKAPSAIAVTVKMVDGISLLAPRLALATKTGGTKNPGFVAATNILSDLRVGLNMTRLLRTETKLERHHMSVRPVLERLADYYRQGKKSQDAATEELLHEIDQTLYRMANTESRLQQNQAIAALAGIRRDLFPDALPYSPSTAGNRKKDQAKKMPEIPPEPDKPATR</sequence>
<gene>
    <name evidence="7" type="ORF">NB646_07500</name>
</gene>
<dbReference type="GO" id="GO:0005886">
    <property type="term" value="C:plasma membrane"/>
    <property type="evidence" value="ECO:0007669"/>
    <property type="project" value="UniProtKB-SubCell"/>
</dbReference>
<evidence type="ECO:0000256" key="6">
    <source>
        <dbReference type="ARBA" id="ARBA00023136"/>
    </source>
</evidence>
<reference evidence="7" key="1">
    <citation type="journal article" date="2022" name="Front. Microbiol.">
        <title>New perspectives on an old grouping: The genomic and phenotypic variability of Oxalobacter formigenes and the implications for calcium oxalate stone prevention.</title>
        <authorList>
            <person name="Chmiel J.A."/>
            <person name="Carr C."/>
            <person name="Stuivenberg G.A."/>
            <person name="Venema R."/>
            <person name="Chanyi R.M."/>
            <person name="Al K.F."/>
            <person name="Giguere D."/>
            <person name="Say H."/>
            <person name="Akouris P.P."/>
            <person name="Dominguez Romero S.A."/>
            <person name="Kwong A."/>
            <person name="Tai V."/>
            <person name="Koval S.F."/>
            <person name="Razvi H."/>
            <person name="Bjazevic J."/>
            <person name="Burton J.P."/>
        </authorList>
    </citation>
    <scope>NUCLEOTIDE SEQUENCE</scope>
    <source>
        <strain evidence="7">OxK</strain>
    </source>
</reference>
<dbReference type="Pfam" id="PF04632">
    <property type="entry name" value="FUSC"/>
    <property type="match status" value="1"/>
</dbReference>
<protein>
    <submittedName>
        <fullName evidence="7">FUSC family protein</fullName>
    </submittedName>
</protein>
<organism evidence="7">
    <name type="scientific">Oxalobacter aliiformigenes</name>
    <dbReference type="NCBI Taxonomy" id="2946593"/>
    <lineage>
        <taxon>Bacteria</taxon>
        <taxon>Pseudomonadati</taxon>
        <taxon>Pseudomonadota</taxon>
        <taxon>Betaproteobacteria</taxon>
        <taxon>Burkholderiales</taxon>
        <taxon>Oxalobacteraceae</taxon>
        <taxon>Oxalobacter</taxon>
    </lineage>
</organism>
<name>A0A9E9NSV3_9BURK</name>
<dbReference type="GO" id="GO:0022857">
    <property type="term" value="F:transmembrane transporter activity"/>
    <property type="evidence" value="ECO:0007669"/>
    <property type="project" value="InterPro"/>
</dbReference>
<dbReference type="AlphaFoldDB" id="A0A9E9NSV3"/>
<dbReference type="EMBL" id="CP098251">
    <property type="protein sequence ID" value="WAV90691.1"/>
    <property type="molecule type" value="Genomic_DNA"/>
</dbReference>
<evidence type="ECO:0000256" key="2">
    <source>
        <dbReference type="ARBA" id="ARBA00022448"/>
    </source>
</evidence>
<keyword evidence="6" id="KW-0472">Membrane</keyword>
<proteinExistence type="predicted"/>
<keyword evidence="2" id="KW-0813">Transport</keyword>
<keyword evidence="4" id="KW-0812">Transmembrane</keyword>
<keyword evidence="5" id="KW-1133">Transmembrane helix</keyword>
<dbReference type="Proteomes" id="UP001164819">
    <property type="component" value="Chromosome"/>
</dbReference>
<dbReference type="RefSeq" id="WP_269282647.1">
    <property type="nucleotide sequence ID" value="NZ_CP098251.1"/>
</dbReference>
<evidence type="ECO:0000256" key="1">
    <source>
        <dbReference type="ARBA" id="ARBA00004651"/>
    </source>
</evidence>
<accession>A0A9E9NSV3</accession>
<dbReference type="InterPro" id="IPR006726">
    <property type="entry name" value="PHBA_efflux_AaeB/fusaric-R"/>
</dbReference>
<keyword evidence="3" id="KW-1003">Cell membrane</keyword>
<evidence type="ECO:0000313" key="7">
    <source>
        <dbReference type="EMBL" id="WAV90691.1"/>
    </source>
</evidence>
<dbReference type="PANTHER" id="PTHR30509">
    <property type="entry name" value="P-HYDROXYBENZOIC ACID EFFLUX PUMP SUBUNIT-RELATED"/>
    <property type="match status" value="1"/>
</dbReference>